<dbReference type="CDD" id="cd01949">
    <property type="entry name" value="GGDEF"/>
    <property type="match status" value="1"/>
</dbReference>
<feature type="transmembrane region" description="Helical" evidence="2">
    <location>
        <begin position="141"/>
        <end position="161"/>
    </location>
</feature>
<dbReference type="Proteomes" id="UP000655044">
    <property type="component" value="Unassembled WGS sequence"/>
</dbReference>
<feature type="coiled-coil region" evidence="1">
    <location>
        <begin position="330"/>
        <end position="378"/>
    </location>
</feature>
<feature type="transmembrane region" description="Helical" evidence="2">
    <location>
        <begin position="6"/>
        <end position="27"/>
    </location>
</feature>
<feature type="transmembrane region" description="Helical" evidence="2">
    <location>
        <begin position="202"/>
        <end position="220"/>
    </location>
</feature>
<proteinExistence type="predicted"/>
<dbReference type="SUPFAM" id="SSF55785">
    <property type="entry name" value="PYP-like sensor domain (PAS domain)"/>
    <property type="match status" value="1"/>
</dbReference>
<dbReference type="PROSITE" id="PS50887">
    <property type="entry name" value="GGDEF"/>
    <property type="match status" value="1"/>
</dbReference>
<dbReference type="InterPro" id="IPR043128">
    <property type="entry name" value="Rev_trsase/Diguanyl_cyclase"/>
</dbReference>
<evidence type="ECO:0000313" key="4">
    <source>
        <dbReference type="EMBL" id="GIH81929.1"/>
    </source>
</evidence>
<dbReference type="Pfam" id="PF16927">
    <property type="entry name" value="HisKA_7TM"/>
    <property type="match status" value="1"/>
</dbReference>
<dbReference type="Gene3D" id="3.30.70.270">
    <property type="match status" value="1"/>
</dbReference>
<evidence type="ECO:0000313" key="5">
    <source>
        <dbReference type="Proteomes" id="UP000655044"/>
    </source>
</evidence>
<dbReference type="GO" id="GO:0005886">
    <property type="term" value="C:plasma membrane"/>
    <property type="evidence" value="ECO:0007669"/>
    <property type="project" value="TreeGrafter"/>
</dbReference>
<dbReference type="InterPro" id="IPR050469">
    <property type="entry name" value="Diguanylate_Cyclase"/>
</dbReference>
<dbReference type="AlphaFoldDB" id="A0A8J3RVD8"/>
<dbReference type="Pfam" id="PF00990">
    <property type="entry name" value="GGDEF"/>
    <property type="match status" value="1"/>
</dbReference>
<protein>
    <submittedName>
        <fullName evidence="4">GGDEF domain-containing protein</fullName>
    </submittedName>
</protein>
<dbReference type="SUPFAM" id="SSF55073">
    <property type="entry name" value="Nucleotide cyclase"/>
    <property type="match status" value="1"/>
</dbReference>
<reference evidence="4" key="1">
    <citation type="submission" date="2021-01" db="EMBL/GenBank/DDBJ databases">
        <title>Whole genome shotgun sequence of Planobispora rosea NBRC 15558.</title>
        <authorList>
            <person name="Komaki H."/>
            <person name="Tamura T."/>
        </authorList>
    </citation>
    <scope>NUCLEOTIDE SEQUENCE</scope>
    <source>
        <strain evidence="4">NBRC 15558</strain>
    </source>
</reference>
<sequence length="569" mass="61345">MDVEPLALLPLFGLSTVIAFTVGVIAWRRRHVAPLLGSLAVVSMAIAEWSLISGILTQVEVGMTRHILATLAFVGVCLVPAGFFVVSQAMVNRAWRLPRRTALLLAIEPMFVIVGGATNPWHHLFFLPGTGTRMAEGGPLIWVHIAYTYVLLMVAMVRVFSAWAWGPRSQRRLYGFTLLGAVPPFLGNLLNVMKVVQGVDLAPVGFCVSVVVIYFLLVRFPMYELVPVARQNVLDMIDDMIVTVDASGRILDLNPAADHLVRGLMPEPPARLTGLPLNDVLCDVTLSEGTEADRIYANYKDSGVDLNVRISSLRDDRDGHVGWAVVARDITALNEQRRELEQANVQLHGQRRELEQANARLHEQLRTIELLRADLAEQAVRDALTGLHNRRHLMEELARLAAECALQGRPLSVALLDVDHFKQVNDCYGHGAGDEVLVRVAGWLREAAGAVAGAVAARYGGEEFVLVLPGLDAVAAGARVEVLRARVAAEPVRAGGRPVPVTFSAGVACRTAGQSLEAGQTLGAGQGLEIGQGLEELLHAADEALYAAKRAGRNRVELAGGLSSPGVAA</sequence>
<dbReference type="GO" id="GO:0043709">
    <property type="term" value="P:cell adhesion involved in single-species biofilm formation"/>
    <property type="evidence" value="ECO:0007669"/>
    <property type="project" value="TreeGrafter"/>
</dbReference>
<dbReference type="GO" id="GO:0052621">
    <property type="term" value="F:diguanylate cyclase activity"/>
    <property type="evidence" value="ECO:0007669"/>
    <property type="project" value="TreeGrafter"/>
</dbReference>
<dbReference type="InterPro" id="IPR035965">
    <property type="entry name" value="PAS-like_dom_sf"/>
</dbReference>
<feature type="transmembrane region" description="Helical" evidence="2">
    <location>
        <begin position="102"/>
        <end position="121"/>
    </location>
</feature>
<organism evidence="4 5">
    <name type="scientific">Planobispora rosea</name>
    <dbReference type="NCBI Taxonomy" id="35762"/>
    <lineage>
        <taxon>Bacteria</taxon>
        <taxon>Bacillati</taxon>
        <taxon>Actinomycetota</taxon>
        <taxon>Actinomycetes</taxon>
        <taxon>Streptosporangiales</taxon>
        <taxon>Streptosporangiaceae</taxon>
        <taxon>Planobispora</taxon>
    </lineage>
</organism>
<name>A0A8J3RVD8_PLARO</name>
<dbReference type="RefSeq" id="WP_203863166.1">
    <property type="nucleotide sequence ID" value="NZ_BOOI01000001.1"/>
</dbReference>
<feature type="transmembrane region" description="Helical" evidence="2">
    <location>
        <begin position="34"/>
        <end position="55"/>
    </location>
</feature>
<dbReference type="NCBIfam" id="TIGR00254">
    <property type="entry name" value="GGDEF"/>
    <property type="match status" value="1"/>
</dbReference>
<keyword evidence="2" id="KW-1133">Transmembrane helix</keyword>
<dbReference type="PANTHER" id="PTHR45138">
    <property type="entry name" value="REGULATORY COMPONENTS OF SENSORY TRANSDUCTION SYSTEM"/>
    <property type="match status" value="1"/>
</dbReference>
<feature type="domain" description="GGDEF" evidence="3">
    <location>
        <begin position="409"/>
        <end position="561"/>
    </location>
</feature>
<evidence type="ECO:0000256" key="2">
    <source>
        <dbReference type="SAM" id="Phobius"/>
    </source>
</evidence>
<dbReference type="InterPro" id="IPR031621">
    <property type="entry name" value="HisKA_7TM"/>
</dbReference>
<dbReference type="PANTHER" id="PTHR45138:SF9">
    <property type="entry name" value="DIGUANYLATE CYCLASE DGCM-RELATED"/>
    <property type="match status" value="1"/>
</dbReference>
<dbReference type="SMART" id="SM00267">
    <property type="entry name" value="GGDEF"/>
    <property type="match status" value="1"/>
</dbReference>
<keyword evidence="1" id="KW-0175">Coiled coil</keyword>
<keyword evidence="2" id="KW-0812">Transmembrane</keyword>
<evidence type="ECO:0000259" key="3">
    <source>
        <dbReference type="PROSITE" id="PS50887"/>
    </source>
</evidence>
<dbReference type="InterPro" id="IPR000160">
    <property type="entry name" value="GGDEF_dom"/>
</dbReference>
<keyword evidence="2" id="KW-0472">Membrane</keyword>
<dbReference type="InterPro" id="IPR029787">
    <property type="entry name" value="Nucleotide_cyclase"/>
</dbReference>
<accession>A0A8J3RVD8</accession>
<feature type="transmembrane region" description="Helical" evidence="2">
    <location>
        <begin position="67"/>
        <end position="90"/>
    </location>
</feature>
<comment type="caution">
    <text evidence="4">The sequence shown here is derived from an EMBL/GenBank/DDBJ whole genome shotgun (WGS) entry which is preliminary data.</text>
</comment>
<dbReference type="EMBL" id="BOOI01000001">
    <property type="protein sequence ID" value="GIH81929.1"/>
    <property type="molecule type" value="Genomic_DNA"/>
</dbReference>
<evidence type="ECO:0000256" key="1">
    <source>
        <dbReference type="SAM" id="Coils"/>
    </source>
</evidence>
<gene>
    <name evidence="4" type="ORF">Pro02_03370</name>
</gene>
<dbReference type="GO" id="GO:1902201">
    <property type="term" value="P:negative regulation of bacterial-type flagellum-dependent cell motility"/>
    <property type="evidence" value="ECO:0007669"/>
    <property type="project" value="TreeGrafter"/>
</dbReference>
<keyword evidence="5" id="KW-1185">Reference proteome</keyword>
<dbReference type="FunFam" id="3.30.70.270:FF:000001">
    <property type="entry name" value="Diguanylate cyclase domain protein"/>
    <property type="match status" value="1"/>
</dbReference>
<dbReference type="Gene3D" id="3.30.450.20">
    <property type="entry name" value="PAS domain"/>
    <property type="match status" value="1"/>
</dbReference>